<organism evidence="2 3">
    <name type="scientific">Fusarium austroafricanum</name>
    <dbReference type="NCBI Taxonomy" id="2364996"/>
    <lineage>
        <taxon>Eukaryota</taxon>
        <taxon>Fungi</taxon>
        <taxon>Dikarya</taxon>
        <taxon>Ascomycota</taxon>
        <taxon>Pezizomycotina</taxon>
        <taxon>Sordariomycetes</taxon>
        <taxon>Hypocreomycetidae</taxon>
        <taxon>Hypocreales</taxon>
        <taxon>Nectriaceae</taxon>
        <taxon>Fusarium</taxon>
        <taxon>Fusarium concolor species complex</taxon>
    </lineage>
</organism>
<dbReference type="AlphaFoldDB" id="A0A8H4NUV7"/>
<evidence type="ECO:0000313" key="3">
    <source>
        <dbReference type="Proteomes" id="UP000605986"/>
    </source>
</evidence>
<dbReference type="EMBL" id="JAADJG010000471">
    <property type="protein sequence ID" value="KAF4446238.1"/>
    <property type="molecule type" value="Genomic_DNA"/>
</dbReference>
<name>A0A8H4NUV7_9HYPO</name>
<evidence type="ECO:0000256" key="1">
    <source>
        <dbReference type="SAM" id="Phobius"/>
    </source>
</evidence>
<keyword evidence="3" id="KW-1185">Reference proteome</keyword>
<reference evidence="2" key="1">
    <citation type="submission" date="2020-01" db="EMBL/GenBank/DDBJ databases">
        <title>Identification and distribution of gene clusters putatively required for synthesis of sphingolipid metabolism inhibitors in phylogenetically diverse species of the filamentous fungus Fusarium.</title>
        <authorList>
            <person name="Kim H.-S."/>
            <person name="Busman M."/>
            <person name="Brown D.W."/>
            <person name="Divon H."/>
            <person name="Uhlig S."/>
            <person name="Proctor R.H."/>
        </authorList>
    </citation>
    <scope>NUCLEOTIDE SEQUENCE</scope>
    <source>
        <strain evidence="2">NRRL 53441</strain>
    </source>
</reference>
<gene>
    <name evidence="2" type="ORF">F53441_10123</name>
</gene>
<keyword evidence="1" id="KW-1133">Transmembrane helix</keyword>
<proteinExistence type="predicted"/>
<feature type="transmembrane region" description="Helical" evidence="1">
    <location>
        <begin position="35"/>
        <end position="61"/>
    </location>
</feature>
<keyword evidence="1" id="KW-0472">Membrane</keyword>
<protein>
    <submittedName>
        <fullName evidence="2">Uncharacterized protein</fullName>
    </submittedName>
</protein>
<comment type="caution">
    <text evidence="2">The sequence shown here is derived from an EMBL/GenBank/DDBJ whole genome shotgun (WGS) entry which is preliminary data.</text>
</comment>
<dbReference type="Proteomes" id="UP000605986">
    <property type="component" value="Unassembled WGS sequence"/>
</dbReference>
<sequence length="192" mass="22326">MDTHTYLPASFYDTFTWPVRRQDTKEDMPSDSNQALIIGIVVCISAVFCIPLLWYFIARIIRLNRANARRRNLDETFDDIFTDKSTSALTLTQTAQTAQTVHQPSLILIMCCLFFPRRKRIPDELMIELTEIKPDLERGMLVEIVCIYRDGVEIYSRDKTPFERRLYYHPSFANPLTTSGDKHSDADTSWYG</sequence>
<dbReference type="OrthoDB" id="5006364at2759"/>
<evidence type="ECO:0000313" key="2">
    <source>
        <dbReference type="EMBL" id="KAF4446238.1"/>
    </source>
</evidence>
<accession>A0A8H4NUV7</accession>
<keyword evidence="1" id="KW-0812">Transmembrane</keyword>